<dbReference type="PANTHER" id="PTHR46708:SF2">
    <property type="entry name" value="FIBRONECTIN TYPE-III DOMAIN-CONTAINING PROTEIN"/>
    <property type="match status" value="1"/>
</dbReference>
<dbReference type="Pfam" id="PF00041">
    <property type="entry name" value="fn3"/>
    <property type="match status" value="2"/>
</dbReference>
<dbReference type="CDD" id="cd00063">
    <property type="entry name" value="FN3"/>
    <property type="match status" value="2"/>
</dbReference>
<dbReference type="STRING" id="1116391.PM3016_4972"/>
<dbReference type="SUPFAM" id="SSF49384">
    <property type="entry name" value="Carbohydrate-binding domain"/>
    <property type="match status" value="1"/>
</dbReference>
<feature type="domain" description="Fibronectin type-III" evidence="3">
    <location>
        <begin position="610"/>
        <end position="697"/>
    </location>
</feature>
<reference evidence="4 5" key="1">
    <citation type="journal article" date="2012" name="J. Bacteriol.">
        <title>Complete Genome Sequence of Paenibacillus mucilaginosus 3016, a Bacterium Functional as Microbial Fertilizer.</title>
        <authorList>
            <person name="Ma M."/>
            <person name="Wang Z."/>
            <person name="Li L."/>
            <person name="Jiang X."/>
            <person name="Guan D."/>
            <person name="Cao F."/>
            <person name="Chen H."/>
            <person name="Wang X."/>
            <person name="Shen D."/>
            <person name="Du B."/>
            <person name="Li J."/>
        </authorList>
    </citation>
    <scope>NUCLEOTIDE SEQUENCE [LARGE SCALE GENOMIC DNA]</scope>
    <source>
        <strain evidence="4 5">3016</strain>
    </source>
</reference>
<dbReference type="Gene3D" id="1.10.1330.10">
    <property type="entry name" value="Dockerin domain"/>
    <property type="match status" value="1"/>
</dbReference>
<organism evidence="4 5">
    <name type="scientific">Paenibacillus mucilaginosus 3016</name>
    <dbReference type="NCBI Taxonomy" id="1116391"/>
    <lineage>
        <taxon>Bacteria</taxon>
        <taxon>Bacillati</taxon>
        <taxon>Bacillota</taxon>
        <taxon>Bacilli</taxon>
        <taxon>Bacillales</taxon>
        <taxon>Paenibacillaceae</taxon>
        <taxon>Paenibacillus</taxon>
    </lineage>
</organism>
<dbReference type="GO" id="GO:0000272">
    <property type="term" value="P:polysaccharide catabolic process"/>
    <property type="evidence" value="ECO:0007669"/>
    <property type="project" value="InterPro"/>
</dbReference>
<dbReference type="KEGG" id="pmq:PM3016_4972"/>
<dbReference type="InterPro" id="IPR036116">
    <property type="entry name" value="FN3_sf"/>
</dbReference>
<dbReference type="SUPFAM" id="SSF49265">
    <property type="entry name" value="Fibronectin type III"/>
    <property type="match status" value="1"/>
</dbReference>
<dbReference type="AlphaFoldDB" id="H6NN28"/>
<gene>
    <name evidence="4" type="ORF">PM3016_4972</name>
</gene>
<evidence type="ECO:0000259" key="3">
    <source>
        <dbReference type="PROSITE" id="PS50853"/>
    </source>
</evidence>
<dbReference type="GO" id="GO:0030246">
    <property type="term" value="F:carbohydrate binding"/>
    <property type="evidence" value="ECO:0007669"/>
    <property type="project" value="InterPro"/>
</dbReference>
<dbReference type="PROSITE" id="PS50853">
    <property type="entry name" value="FN3"/>
    <property type="match status" value="2"/>
</dbReference>
<dbReference type="InterPro" id="IPR050991">
    <property type="entry name" value="ECM_Regulatory_Proteins"/>
</dbReference>
<evidence type="ECO:0000313" key="4">
    <source>
        <dbReference type="EMBL" id="AFC31704.1"/>
    </source>
</evidence>
<keyword evidence="5" id="KW-1185">Reference proteome</keyword>
<feature type="domain" description="Fibronectin type-III" evidence="3">
    <location>
        <begin position="709"/>
        <end position="796"/>
    </location>
</feature>
<dbReference type="InterPro" id="IPR003961">
    <property type="entry name" value="FN3_dom"/>
</dbReference>
<feature type="transmembrane region" description="Helical" evidence="2">
    <location>
        <begin position="79"/>
        <end position="98"/>
    </location>
</feature>
<dbReference type="Gene3D" id="2.60.40.680">
    <property type="match status" value="1"/>
</dbReference>
<dbReference type="SMART" id="SM00060">
    <property type="entry name" value="FN3"/>
    <property type="match status" value="2"/>
</dbReference>
<dbReference type="HOGENOM" id="CLU_005493_0_0_9"/>
<dbReference type="Gene3D" id="2.60.40.10">
    <property type="entry name" value="Immunoglobulins"/>
    <property type="match status" value="2"/>
</dbReference>
<dbReference type="InterPro" id="IPR036439">
    <property type="entry name" value="Dockerin_dom_sf"/>
</dbReference>
<accession>H6NN28</accession>
<dbReference type="InterPro" id="IPR013783">
    <property type="entry name" value="Ig-like_fold"/>
</dbReference>
<keyword evidence="2" id="KW-0472">Membrane</keyword>
<keyword evidence="2" id="KW-0812">Transmembrane</keyword>
<evidence type="ECO:0000313" key="5">
    <source>
        <dbReference type="Proteomes" id="UP000007523"/>
    </source>
</evidence>
<dbReference type="PROSITE" id="PS00018">
    <property type="entry name" value="EF_HAND_1"/>
    <property type="match status" value="1"/>
</dbReference>
<dbReference type="EMBL" id="CP003235">
    <property type="protein sequence ID" value="AFC31704.1"/>
    <property type="molecule type" value="Genomic_DNA"/>
</dbReference>
<evidence type="ECO:0000256" key="1">
    <source>
        <dbReference type="ARBA" id="ARBA00022737"/>
    </source>
</evidence>
<keyword evidence="1" id="KW-0677">Repeat</keyword>
<protein>
    <submittedName>
        <fullName evidence="4">ChiA13</fullName>
    </submittedName>
</protein>
<dbReference type="InterPro" id="IPR008965">
    <property type="entry name" value="CBM2/CBM3_carb-bd_dom_sf"/>
</dbReference>
<keyword evidence="2" id="KW-1133">Transmembrane helix</keyword>
<sequence length="998" mass="107594">MRGSTLLRSNRCLSSRVVPDRKVAFFLLITTVEKSSMITSGWKKWKIKRILVHCPIQLVSAKSSSFFVKGKVFVVSRRVIVLWLSCMLSLLWAAGVQAEGAVFIRIDSPYPNVSYDGVLPIRASTYSELEAVKAVARVEDREAELTYSCTGGCEWRGEMPLERFTKGAKLLTVTVTDELGGISTQEAPFYYNSAPVLTKMEPSDETVVTDGLLHVAASAEDDSSVPEVRVTVSGNFSTIAEFSGQGSVDETVDVSAYAGQLLEYTVVAEDEQGAQSATRRHTIHVTADPRNVPVESVAGRIVDFDPGRYLIERVDTGRYALVIRNRADGSEVVIAERSEMNNRMQLTPAGALYLQSPGTSNFVHYWADGILTRVPYSMRSMFQTKGNYALFDLKSAPYPFALYDTSLPETPAETFTQAYDVFELTEDGAFFYVEEDRIYRHPLRGTAELYLSGHEDVRGMAASGGQLLFQSGLRLYSYDGSVVEEVAAALPEDGRAHSDYELNGGWIAYLASAQEGGTELYLRTPEGAVTKVAAVSDSAAIIQLAGDGRLVYTSGERIYIYRPGEAAPVSAGTEGRDMVKLIDGTWYKTIGNTLFRFESAGPDTEAPVWPAEALSVTGVTYRSAVLQWLPAQDNRGVASYRIYRDGEHAATVAGDVYSYEDDQLSPSTAYEFSVEAWDAAGNRSTENPSVTVTTSAYEPDDTAAPVWPEGSTLTVTDVTYSSAQLRWPAAEDERGVAAYLIYRDGQLQDTVGGAVYQYDAAGLQAGTAYLFTVAARDAAGNVSAAPLAATVTTGVYEPEPAGRLALTAKPGFLEVGSVLEVNVQAEEAEDLYAFLAKLTYDPARFKLMQVKLQDSFGREGETAVLGQSRPAANQANVTGSLLGGVPGRSGAVGLLTLKFTVLQQGAGSFALEPGSTLSDSEGDTVRLETPVRITVTVSGADLDLDGTVGLSDLVLIARHSGTKAGEPGYRPEFDLNHSGAVDRSDVEYVAKAVAAAAK</sequence>
<name>H6NN28_9BACL</name>
<dbReference type="Proteomes" id="UP000007523">
    <property type="component" value="Chromosome"/>
</dbReference>
<dbReference type="PANTHER" id="PTHR46708">
    <property type="entry name" value="TENASCIN"/>
    <property type="match status" value="1"/>
</dbReference>
<evidence type="ECO:0000256" key="2">
    <source>
        <dbReference type="SAM" id="Phobius"/>
    </source>
</evidence>
<proteinExistence type="predicted"/>
<dbReference type="CDD" id="cd08547">
    <property type="entry name" value="Type_II_cohesin"/>
    <property type="match status" value="1"/>
</dbReference>
<dbReference type="InterPro" id="IPR018247">
    <property type="entry name" value="EF_Hand_1_Ca_BS"/>
</dbReference>